<evidence type="ECO:0000259" key="11">
    <source>
        <dbReference type="PROSITE" id="PS50102"/>
    </source>
</evidence>
<dbReference type="InterPro" id="IPR031127">
    <property type="entry name" value="E3_UB_ligase_RBR"/>
</dbReference>
<dbReference type="CDD" id="cd20335">
    <property type="entry name" value="BRcat_RBR"/>
    <property type="match status" value="1"/>
</dbReference>
<dbReference type="InParanoid" id="W4K691"/>
<evidence type="ECO:0000313" key="15">
    <source>
        <dbReference type="Proteomes" id="UP000030671"/>
    </source>
</evidence>
<reference evidence="14 15" key="1">
    <citation type="journal article" date="2012" name="New Phytol.">
        <title>Insight into trade-off between wood decay and parasitism from the genome of a fungal forest pathogen.</title>
        <authorList>
            <person name="Olson A."/>
            <person name="Aerts A."/>
            <person name="Asiegbu F."/>
            <person name="Belbahri L."/>
            <person name="Bouzid O."/>
            <person name="Broberg A."/>
            <person name="Canback B."/>
            <person name="Coutinho P.M."/>
            <person name="Cullen D."/>
            <person name="Dalman K."/>
            <person name="Deflorio G."/>
            <person name="van Diepen L.T."/>
            <person name="Dunand C."/>
            <person name="Duplessis S."/>
            <person name="Durling M."/>
            <person name="Gonthier P."/>
            <person name="Grimwood J."/>
            <person name="Fossdal C.G."/>
            <person name="Hansson D."/>
            <person name="Henrissat B."/>
            <person name="Hietala A."/>
            <person name="Himmelstrand K."/>
            <person name="Hoffmeister D."/>
            <person name="Hogberg N."/>
            <person name="James T.Y."/>
            <person name="Karlsson M."/>
            <person name="Kohler A."/>
            <person name="Kues U."/>
            <person name="Lee Y.H."/>
            <person name="Lin Y.C."/>
            <person name="Lind M."/>
            <person name="Lindquist E."/>
            <person name="Lombard V."/>
            <person name="Lucas S."/>
            <person name="Lunden K."/>
            <person name="Morin E."/>
            <person name="Murat C."/>
            <person name="Park J."/>
            <person name="Raffaello T."/>
            <person name="Rouze P."/>
            <person name="Salamov A."/>
            <person name="Schmutz J."/>
            <person name="Solheim H."/>
            <person name="Stahlberg J."/>
            <person name="Velez H."/>
            <person name="de Vries R.P."/>
            <person name="Wiebenga A."/>
            <person name="Woodward S."/>
            <person name="Yakovlev I."/>
            <person name="Garbelotto M."/>
            <person name="Martin F."/>
            <person name="Grigoriev I.V."/>
            <person name="Stenlid J."/>
        </authorList>
    </citation>
    <scope>NUCLEOTIDE SEQUENCE [LARGE SCALE GENOMIC DNA]</scope>
    <source>
        <strain evidence="14 15">TC 32-1</strain>
    </source>
</reference>
<feature type="domain" description="RING-type" evidence="13">
    <location>
        <begin position="675"/>
        <end position="886"/>
    </location>
</feature>
<evidence type="ECO:0000259" key="13">
    <source>
        <dbReference type="PROSITE" id="PS51873"/>
    </source>
</evidence>
<feature type="domain" description="RRM" evidence="11">
    <location>
        <begin position="212"/>
        <end position="284"/>
    </location>
</feature>
<dbReference type="InterPro" id="IPR012677">
    <property type="entry name" value="Nucleotide-bd_a/b_plait_sf"/>
</dbReference>
<feature type="zinc finger region" description="C3H1-type" evidence="10">
    <location>
        <begin position="98"/>
        <end position="119"/>
    </location>
</feature>
<evidence type="ECO:0000259" key="12">
    <source>
        <dbReference type="PROSITE" id="PS50103"/>
    </source>
</evidence>
<dbReference type="Gene3D" id="1.20.120.1750">
    <property type="match status" value="1"/>
</dbReference>
<dbReference type="InterPro" id="IPR002867">
    <property type="entry name" value="IBR_dom"/>
</dbReference>
<keyword evidence="5" id="KW-0677">Repeat</keyword>
<dbReference type="GO" id="GO:0008270">
    <property type="term" value="F:zinc ion binding"/>
    <property type="evidence" value="ECO:0007669"/>
    <property type="project" value="UniProtKB-KW"/>
</dbReference>
<feature type="domain" description="RRM" evidence="11">
    <location>
        <begin position="380"/>
        <end position="451"/>
    </location>
</feature>
<dbReference type="EC" id="2.3.2.31" evidence="2"/>
<dbReference type="InterPro" id="IPR000571">
    <property type="entry name" value="Znf_CCCH"/>
</dbReference>
<dbReference type="RefSeq" id="XP_009545977.1">
    <property type="nucleotide sequence ID" value="XM_009547682.1"/>
</dbReference>
<dbReference type="GO" id="GO:0061630">
    <property type="term" value="F:ubiquitin protein ligase activity"/>
    <property type="evidence" value="ECO:0007669"/>
    <property type="project" value="UniProtKB-EC"/>
</dbReference>
<dbReference type="eggNOG" id="KOG1812">
    <property type="taxonomic scope" value="Eukaryota"/>
</dbReference>
<organism evidence="14 15">
    <name type="scientific">Heterobasidion irregulare (strain TC 32-1)</name>
    <dbReference type="NCBI Taxonomy" id="747525"/>
    <lineage>
        <taxon>Eukaryota</taxon>
        <taxon>Fungi</taxon>
        <taxon>Dikarya</taxon>
        <taxon>Basidiomycota</taxon>
        <taxon>Agaricomycotina</taxon>
        <taxon>Agaricomycetes</taxon>
        <taxon>Russulales</taxon>
        <taxon>Bondarzewiaceae</taxon>
        <taxon>Heterobasidion</taxon>
        <taxon>Heterobasidion annosum species complex</taxon>
    </lineage>
</organism>
<dbReference type="Pfam" id="PF14608">
    <property type="entry name" value="zf-CCCH_2"/>
    <property type="match status" value="1"/>
</dbReference>
<name>W4K691_HETIT</name>
<evidence type="ECO:0000256" key="4">
    <source>
        <dbReference type="ARBA" id="ARBA00022723"/>
    </source>
</evidence>
<accession>W4K691</accession>
<dbReference type="InterPro" id="IPR035979">
    <property type="entry name" value="RBD_domain_sf"/>
</dbReference>
<dbReference type="InterPro" id="IPR000504">
    <property type="entry name" value="RRM_dom"/>
</dbReference>
<keyword evidence="8 10" id="KW-0862">Zinc</keyword>
<keyword evidence="7" id="KW-0833">Ubl conjugation pathway</keyword>
<dbReference type="Pfam" id="PF00642">
    <property type="entry name" value="zf-CCCH"/>
    <property type="match status" value="1"/>
</dbReference>
<dbReference type="SUPFAM" id="SSF57850">
    <property type="entry name" value="RING/U-box"/>
    <property type="match status" value="2"/>
</dbReference>
<keyword evidence="4 10" id="KW-0479">Metal-binding</keyword>
<dbReference type="Pfam" id="PF00076">
    <property type="entry name" value="RRM_1"/>
    <property type="match status" value="1"/>
</dbReference>
<dbReference type="GO" id="GO:0003723">
    <property type="term" value="F:RNA binding"/>
    <property type="evidence" value="ECO:0007669"/>
    <property type="project" value="UniProtKB-UniRule"/>
</dbReference>
<feature type="domain" description="C3H1-type" evidence="12">
    <location>
        <begin position="47"/>
        <end position="74"/>
    </location>
</feature>
<dbReference type="Proteomes" id="UP000030671">
    <property type="component" value="Unassembled WGS sequence"/>
</dbReference>
<keyword evidence="6 10" id="KW-0863">Zinc-finger</keyword>
<evidence type="ECO:0000256" key="9">
    <source>
        <dbReference type="PROSITE-ProRule" id="PRU00176"/>
    </source>
</evidence>
<dbReference type="AlphaFoldDB" id="W4K691"/>
<dbReference type="EMBL" id="KI925458">
    <property type="protein sequence ID" value="ETW81308.1"/>
    <property type="molecule type" value="Genomic_DNA"/>
</dbReference>
<dbReference type="Pfam" id="PF22191">
    <property type="entry name" value="IBR_1"/>
    <property type="match status" value="1"/>
</dbReference>
<dbReference type="Gene3D" id="3.30.70.330">
    <property type="match status" value="2"/>
</dbReference>
<keyword evidence="3" id="KW-0808">Transferase</keyword>
<dbReference type="PANTHER" id="PTHR11685">
    <property type="entry name" value="RBR FAMILY RING FINGER AND IBR DOMAIN-CONTAINING"/>
    <property type="match status" value="1"/>
</dbReference>
<keyword evidence="15" id="KW-1185">Reference proteome</keyword>
<keyword evidence="9" id="KW-0694">RNA-binding</keyword>
<feature type="zinc finger region" description="C3H1-type" evidence="10">
    <location>
        <begin position="1"/>
        <end position="28"/>
    </location>
</feature>
<evidence type="ECO:0000256" key="5">
    <source>
        <dbReference type="ARBA" id="ARBA00022737"/>
    </source>
</evidence>
<dbReference type="CDD" id="cd00590">
    <property type="entry name" value="RRM_SF"/>
    <property type="match status" value="2"/>
</dbReference>
<dbReference type="SMART" id="SM00647">
    <property type="entry name" value="IBR"/>
    <property type="match status" value="2"/>
</dbReference>
<dbReference type="PROSITE" id="PS50103">
    <property type="entry name" value="ZF_C3H1"/>
    <property type="match status" value="3"/>
</dbReference>
<evidence type="ECO:0000256" key="8">
    <source>
        <dbReference type="ARBA" id="ARBA00022833"/>
    </source>
</evidence>
<dbReference type="SUPFAM" id="SSF54928">
    <property type="entry name" value="RNA-binding domain, RBD"/>
    <property type="match status" value="1"/>
</dbReference>
<dbReference type="Pfam" id="PF01485">
    <property type="entry name" value="IBR"/>
    <property type="match status" value="1"/>
</dbReference>
<comment type="catalytic activity">
    <reaction evidence="1">
        <text>[E2 ubiquitin-conjugating enzyme]-S-ubiquitinyl-L-cysteine + [acceptor protein]-L-lysine = [E2 ubiquitin-conjugating enzyme]-L-cysteine + [acceptor protein]-N(6)-ubiquitinyl-L-lysine.</text>
        <dbReference type="EC" id="2.3.2.31"/>
    </reaction>
</comment>
<feature type="domain" description="C3H1-type" evidence="12">
    <location>
        <begin position="1"/>
        <end position="28"/>
    </location>
</feature>
<gene>
    <name evidence="14" type="ORF">HETIRDRAFT_474728</name>
</gene>
<evidence type="ECO:0000256" key="3">
    <source>
        <dbReference type="ARBA" id="ARBA00022679"/>
    </source>
</evidence>
<dbReference type="KEGG" id="hir:HETIRDRAFT_474728"/>
<dbReference type="InterPro" id="IPR041367">
    <property type="entry name" value="Znf-CCCH_4"/>
</dbReference>
<dbReference type="SMART" id="SM00356">
    <property type="entry name" value="ZnF_C3H1"/>
    <property type="match status" value="3"/>
</dbReference>
<dbReference type="SMART" id="SM00360">
    <property type="entry name" value="RRM"/>
    <property type="match status" value="2"/>
</dbReference>
<evidence type="ECO:0000256" key="6">
    <source>
        <dbReference type="ARBA" id="ARBA00022771"/>
    </source>
</evidence>
<dbReference type="PROSITE" id="PS51873">
    <property type="entry name" value="TRIAD"/>
    <property type="match status" value="1"/>
</dbReference>
<dbReference type="InterPro" id="IPR044066">
    <property type="entry name" value="TRIAD_supradom"/>
</dbReference>
<feature type="zinc finger region" description="C3H1-type" evidence="10">
    <location>
        <begin position="47"/>
        <end position="74"/>
    </location>
</feature>
<dbReference type="PROSITE" id="PS50102">
    <property type="entry name" value="RRM"/>
    <property type="match status" value="2"/>
</dbReference>
<dbReference type="HOGENOM" id="CLU_004235_1_1_1"/>
<dbReference type="OrthoDB" id="1431934at2759"/>
<feature type="domain" description="C3H1-type" evidence="12">
    <location>
        <begin position="98"/>
        <end position="119"/>
    </location>
</feature>
<evidence type="ECO:0000256" key="7">
    <source>
        <dbReference type="ARBA" id="ARBA00022786"/>
    </source>
</evidence>
<evidence type="ECO:0000313" key="14">
    <source>
        <dbReference type="EMBL" id="ETW81308.1"/>
    </source>
</evidence>
<evidence type="ECO:0000256" key="2">
    <source>
        <dbReference type="ARBA" id="ARBA00012251"/>
    </source>
</evidence>
<sequence>MDSRQPCRFWLRGECTFGDRCRNSHQTHGVLVNEIDRQHAPALPKRGAVTMACPYFSKGICNFGDQCHYSHLSRTELPSPDASRTSRFPASTLSAFGSCKFFKAGKCTNAKCPFPHVGNPVAPTYINPPIKTITGVIPQRENLLIDTPHSSEKDDSRLELSAMSTDEKLHANSKDPDLASDRPSISLDAFGCKAEFGDGASVLRVTTAFESCAVIVFNIPPDTSRDALIELLESFGHIKNLTLHLEDGSVRVEYMNSSQAAAAVEGLSDRHFRSRTLSARFDLRAVEVGPATLRSTKVKVSWFAPSVIAWAHYDTVSTARAQAQRLDGTMLGTCKLVVTFQMPTRNQHDSFSIVIKGLPSSVAAIPGRYVGALKSFTQSRSITLGRLTYDQEVAVSSIRVALSRFGLLDSFDVMHTSGKKCVAWAQFSTADEAEKAVKELNNRPQNCLGGKSPLWLEQIHSFKFTLPAIQFAAVQADLDRLRATSDVQCKLRYYDKDGEGNMVDPVCIRLSGSDAKALGHAKAELEEIIQGERLVRPGDLPIWDDFFVGPVGKTFLLNVHERTGACVKCDVRSRTIQIYGIEEARSRAKDIVFIRFDEIRARRHIIVVEKAWLRALVSGGFKDMQDELGHQKLVLDIASRTILVHGDEQDVLMARRSLERIKTGEVDPLEDDDNDNERCPVCFCDATNPTELPCGHLYDTECLRHFIKSAITTDFQPLRCVKDLGEGQTCAVQVPHSIIRDLITPGEERLLLEASLRAFMHSRPHEFHYCPTPDCPTVYRPGRAGIVLRCPACMERVCPSCHVEYHEGLSCEEYKDSISENSEIFARWKEANGIKTCPGCNADIQKNGGCNHIRCARCKTHICWFCMKSFGDGSSDRGIYAHMRSVHGGIGI</sequence>
<dbReference type="Pfam" id="PF18044">
    <property type="entry name" value="zf-CCCH_4"/>
    <property type="match status" value="1"/>
</dbReference>
<dbReference type="GeneID" id="20677583"/>
<proteinExistence type="predicted"/>
<protein>
    <recommendedName>
        <fullName evidence="2">RBR-type E3 ubiquitin transferase</fullName>
        <ecNumber evidence="2">2.3.2.31</ecNumber>
    </recommendedName>
</protein>
<evidence type="ECO:0000256" key="1">
    <source>
        <dbReference type="ARBA" id="ARBA00001798"/>
    </source>
</evidence>
<dbReference type="STRING" id="747525.W4K691"/>
<evidence type="ECO:0000256" key="10">
    <source>
        <dbReference type="PROSITE-ProRule" id="PRU00723"/>
    </source>
</evidence>
<dbReference type="Gene3D" id="4.10.1000.10">
    <property type="entry name" value="Zinc finger, CCCH-type"/>
    <property type="match status" value="2"/>
</dbReference>
<dbReference type="Gene3D" id="3.30.40.10">
    <property type="entry name" value="Zinc/RING finger domain, C3HC4 (zinc finger)"/>
    <property type="match status" value="1"/>
</dbReference>
<dbReference type="InterPro" id="IPR013083">
    <property type="entry name" value="Znf_RING/FYVE/PHD"/>
</dbReference>
<dbReference type="GO" id="GO:0016567">
    <property type="term" value="P:protein ubiquitination"/>
    <property type="evidence" value="ECO:0007669"/>
    <property type="project" value="InterPro"/>
</dbReference>